<dbReference type="PANTHER" id="PTHR34069:SF2">
    <property type="entry name" value="BETA-KETOACYL-[ACYL-CARRIER-PROTEIN] SYNTHASE III"/>
    <property type="match status" value="1"/>
</dbReference>
<reference evidence="5" key="1">
    <citation type="submission" date="2018-05" db="EMBL/GenBank/DDBJ databases">
        <authorList>
            <person name="Lanie J.A."/>
            <person name="Ng W.-L."/>
            <person name="Kazmierczak K.M."/>
            <person name="Andrzejewski T.M."/>
            <person name="Davidsen T.M."/>
            <person name="Wayne K.J."/>
            <person name="Tettelin H."/>
            <person name="Glass J.I."/>
            <person name="Rusch D."/>
            <person name="Podicherti R."/>
            <person name="Tsui H.-C.T."/>
            <person name="Winkler M.E."/>
        </authorList>
    </citation>
    <scope>NUCLEOTIDE SEQUENCE</scope>
</reference>
<proteinExistence type="predicted"/>
<dbReference type="GO" id="GO:0044550">
    <property type="term" value="P:secondary metabolite biosynthetic process"/>
    <property type="evidence" value="ECO:0007669"/>
    <property type="project" value="TreeGrafter"/>
</dbReference>
<keyword evidence="2" id="KW-0012">Acyltransferase</keyword>
<dbReference type="EMBL" id="UINC01060463">
    <property type="protein sequence ID" value="SVB84992.1"/>
    <property type="molecule type" value="Genomic_DNA"/>
</dbReference>
<dbReference type="SUPFAM" id="SSF53901">
    <property type="entry name" value="Thiolase-like"/>
    <property type="match status" value="1"/>
</dbReference>
<evidence type="ECO:0000259" key="4">
    <source>
        <dbReference type="Pfam" id="PF08545"/>
    </source>
</evidence>
<dbReference type="CDD" id="cd00830">
    <property type="entry name" value="KAS_III"/>
    <property type="match status" value="1"/>
</dbReference>
<dbReference type="NCBIfam" id="NF006829">
    <property type="entry name" value="PRK09352.1"/>
    <property type="match status" value="1"/>
</dbReference>
<feature type="domain" description="Beta-ketoacyl-[acyl-carrier-protein] synthase III N-terminal" evidence="4">
    <location>
        <begin position="106"/>
        <end position="182"/>
    </location>
</feature>
<dbReference type="PANTHER" id="PTHR34069">
    <property type="entry name" value="3-OXOACYL-[ACYL-CARRIER-PROTEIN] SYNTHASE 3"/>
    <property type="match status" value="1"/>
</dbReference>
<sequence length="334" mass="37376">MSLIIKSIEYYLPDNIVTNEDLQKENPDWNLDKVAEKSGVYQRHIAGENETAYDLSIKACDKLFQSNDKKDIDGIIYCTQSPDYIMPSNSFLLHNYLNLGNRVFAYDFNHACTGYIYCLAMANAFVKVGMAKNILLVNADTYSKYINCKDRSTRVLFGDGAAVTIVKESNEKKGIIDIELGSFGSGYNKFWIPAGGLRSPKSDSTSVEFEDDRGNKRTQNDIEMDGFGVWSFINSVAPKQVDRLLKRNNVTKADIDQYIFHQASLMTLESIMRLMKLNKEQVFINIHNIGNTVSASIPIALKNAIDQNKVNNGSTVILSGFGVGLSYGAILMKF</sequence>
<dbReference type="GO" id="GO:0006633">
    <property type="term" value="P:fatty acid biosynthetic process"/>
    <property type="evidence" value="ECO:0007669"/>
    <property type="project" value="InterPro"/>
</dbReference>
<dbReference type="AlphaFoldDB" id="A0A382HCU1"/>
<feature type="domain" description="Beta-ketoacyl-[acyl-carrier-protein] synthase III C-terminal" evidence="3">
    <location>
        <begin position="245"/>
        <end position="333"/>
    </location>
</feature>
<dbReference type="Pfam" id="PF08545">
    <property type="entry name" value="ACP_syn_III"/>
    <property type="match status" value="1"/>
</dbReference>
<evidence type="ECO:0000313" key="5">
    <source>
        <dbReference type="EMBL" id="SVB84992.1"/>
    </source>
</evidence>
<dbReference type="InterPro" id="IPR013751">
    <property type="entry name" value="ACP_syn_III_N"/>
</dbReference>
<evidence type="ECO:0000256" key="2">
    <source>
        <dbReference type="ARBA" id="ARBA00023315"/>
    </source>
</evidence>
<dbReference type="Gene3D" id="3.40.47.10">
    <property type="match status" value="1"/>
</dbReference>
<protein>
    <recommendedName>
        <fullName evidence="6">Beta-ketoacyl-[acyl-carrier-protein] synthase III C-terminal domain-containing protein</fullName>
    </recommendedName>
</protein>
<evidence type="ECO:0000259" key="3">
    <source>
        <dbReference type="Pfam" id="PF08541"/>
    </source>
</evidence>
<dbReference type="GO" id="GO:0004315">
    <property type="term" value="F:3-oxoacyl-[acyl-carrier-protein] synthase activity"/>
    <property type="evidence" value="ECO:0007669"/>
    <property type="project" value="InterPro"/>
</dbReference>
<dbReference type="InterPro" id="IPR013747">
    <property type="entry name" value="ACP_syn_III_C"/>
</dbReference>
<accession>A0A382HCU1</accession>
<organism evidence="5">
    <name type="scientific">marine metagenome</name>
    <dbReference type="NCBI Taxonomy" id="408172"/>
    <lineage>
        <taxon>unclassified sequences</taxon>
        <taxon>metagenomes</taxon>
        <taxon>ecological metagenomes</taxon>
    </lineage>
</organism>
<gene>
    <name evidence="5" type="ORF">METZ01_LOCUS237846</name>
</gene>
<keyword evidence="1" id="KW-0808">Transferase</keyword>
<name>A0A382HCU1_9ZZZZ</name>
<evidence type="ECO:0000256" key="1">
    <source>
        <dbReference type="ARBA" id="ARBA00022679"/>
    </source>
</evidence>
<dbReference type="Pfam" id="PF08541">
    <property type="entry name" value="ACP_syn_III_C"/>
    <property type="match status" value="1"/>
</dbReference>
<evidence type="ECO:0008006" key="6">
    <source>
        <dbReference type="Google" id="ProtNLM"/>
    </source>
</evidence>
<dbReference type="InterPro" id="IPR016039">
    <property type="entry name" value="Thiolase-like"/>
</dbReference>